<feature type="compositionally biased region" description="Acidic residues" evidence="2">
    <location>
        <begin position="578"/>
        <end position="603"/>
    </location>
</feature>
<feature type="transmembrane region" description="Helical" evidence="3">
    <location>
        <begin position="191"/>
        <end position="212"/>
    </location>
</feature>
<gene>
    <name evidence="5" type="ORF">M231_00433</name>
</gene>
<feature type="domain" description="RING-type" evidence="4">
    <location>
        <begin position="717"/>
        <end position="760"/>
    </location>
</feature>
<dbReference type="EMBL" id="SDIL01000002">
    <property type="protein sequence ID" value="RXK42443.1"/>
    <property type="molecule type" value="Genomic_DNA"/>
</dbReference>
<keyword evidence="3" id="KW-0812">Transmembrane</keyword>
<sequence length="762" mass="85988">MALLATVGNHLSHLLHQFVFAFPTPTNSSTANAPVPLFAPKIDVGGMTGLDGMMNEPGEPRAIAGGIGPLTFAGSGYGVMLVLMGILLNRIHHIVRRPRLPPQPQPHLVGNSPLVRARQKVVSFMTSPSAPFYLRLPGIMVLCRAWVLFTILTLQVANFWPVDSPLLRNSSYGRFINRAGNWVGDMEMQKVSWEVFLSVCLGMICSGLANGLDRTRRRDMGEGFNLIGYAFLLHLYSSPLTHHRPPPAAHHGRPDVHALFQLWLNLTELTWLQTIELSEKTRRNQIIPTGVCGTLGLIHFVWGLSSSPLKFPSFTFMTHLMALILVVMITASALVKAFTFLFTVGYIPSPILANLLPHEGVIPSVEDDFGVTLLKIGIACIEQTQYSGLQNELVAIEEPKGPWLEISSGSSVVRSTGPASPRGGFNTEVTNIEVSRLRDPQSESEYWKYLRQFWRTFLNAVVNSGLKILSSLPFAEKISYWARRIWQRRWWYGPRSWRIWRRAAWAEPAHFRRRAILRAMEDYSRRQQMRWVVPVSTSLVETSSSAETSEGFSTAVQFREPTIDPSIHLRYLRGETELSDGDDEEFENDPEEEEWTDEDEGENESAKQTQDLDQHQDQNQTPGNITSQVTDDQLEEDQTLYRDLISPSSEDLQAVLLAHLTSRTSHPLTRRQYALLSSSSNQISSHNETLQDIAADRRMMMTGREKDEYDEANRRACVVCTVEPRDTILWPCRCLAVCNECRENLAARLPAKDHLCPCCRRK</sequence>
<keyword evidence="1" id="KW-0479">Metal-binding</keyword>
<dbReference type="GO" id="GO:0061630">
    <property type="term" value="F:ubiquitin protein ligase activity"/>
    <property type="evidence" value="ECO:0007669"/>
    <property type="project" value="TreeGrafter"/>
</dbReference>
<dbReference type="PROSITE" id="PS50089">
    <property type="entry name" value="ZF_RING_2"/>
    <property type="match status" value="1"/>
</dbReference>
<organism evidence="5 6">
    <name type="scientific">Tremella mesenterica</name>
    <name type="common">Jelly fungus</name>
    <dbReference type="NCBI Taxonomy" id="5217"/>
    <lineage>
        <taxon>Eukaryota</taxon>
        <taxon>Fungi</taxon>
        <taxon>Dikarya</taxon>
        <taxon>Basidiomycota</taxon>
        <taxon>Agaricomycotina</taxon>
        <taxon>Tremellomycetes</taxon>
        <taxon>Tremellales</taxon>
        <taxon>Tremellaceae</taxon>
        <taxon>Tremella</taxon>
    </lineage>
</organism>
<dbReference type="OrthoDB" id="66726at2759"/>
<feature type="compositionally biased region" description="Polar residues" evidence="2">
    <location>
        <begin position="617"/>
        <end position="631"/>
    </location>
</feature>
<dbReference type="VEuPathDB" id="FungiDB:TREMEDRAFT_32301"/>
<keyword evidence="3" id="KW-1133">Transmembrane helix</keyword>
<dbReference type="InParanoid" id="A0A4Q1BW97"/>
<dbReference type="AlphaFoldDB" id="A0A4Q1BW97"/>
<feature type="transmembrane region" description="Helical" evidence="3">
    <location>
        <begin position="316"/>
        <end position="342"/>
    </location>
</feature>
<keyword evidence="3" id="KW-0472">Membrane</keyword>
<evidence type="ECO:0000259" key="4">
    <source>
        <dbReference type="PROSITE" id="PS50089"/>
    </source>
</evidence>
<dbReference type="Proteomes" id="UP000289152">
    <property type="component" value="Unassembled WGS sequence"/>
</dbReference>
<name>A0A4Q1BW97_TREME</name>
<evidence type="ECO:0000256" key="3">
    <source>
        <dbReference type="SAM" id="Phobius"/>
    </source>
</evidence>
<dbReference type="GO" id="GO:0008270">
    <property type="term" value="F:zinc ion binding"/>
    <property type="evidence" value="ECO:0007669"/>
    <property type="project" value="UniProtKB-KW"/>
</dbReference>
<dbReference type="Gene3D" id="3.30.40.10">
    <property type="entry name" value="Zinc/RING finger domain, C3HC4 (zinc finger)"/>
    <property type="match status" value="1"/>
</dbReference>
<feature type="region of interest" description="Disordered" evidence="2">
    <location>
        <begin position="578"/>
        <end position="631"/>
    </location>
</feature>
<accession>A0A4Q1BW97</accession>
<dbReference type="PANTHER" id="PTHR22696">
    <property type="entry name" value="E3 UBIQUITIN-PROTEIN LIGASE RNF26"/>
    <property type="match status" value="1"/>
</dbReference>
<evidence type="ECO:0000313" key="5">
    <source>
        <dbReference type="EMBL" id="RXK42443.1"/>
    </source>
</evidence>
<protein>
    <recommendedName>
        <fullName evidence="4">RING-type domain-containing protein</fullName>
    </recommendedName>
</protein>
<keyword evidence="6" id="KW-1185">Reference proteome</keyword>
<dbReference type="InterPro" id="IPR001841">
    <property type="entry name" value="Znf_RING"/>
</dbReference>
<feature type="transmembrane region" description="Helical" evidence="3">
    <location>
        <begin position="62"/>
        <end position="88"/>
    </location>
</feature>
<evidence type="ECO:0000256" key="1">
    <source>
        <dbReference type="PROSITE-ProRule" id="PRU00175"/>
    </source>
</evidence>
<dbReference type="GO" id="GO:0016567">
    <property type="term" value="P:protein ubiquitination"/>
    <property type="evidence" value="ECO:0007669"/>
    <property type="project" value="TreeGrafter"/>
</dbReference>
<dbReference type="Pfam" id="PF13920">
    <property type="entry name" value="zf-C3HC4_3"/>
    <property type="match status" value="1"/>
</dbReference>
<keyword evidence="1" id="KW-0863">Zinc-finger</keyword>
<dbReference type="InterPro" id="IPR013083">
    <property type="entry name" value="Znf_RING/FYVE/PHD"/>
</dbReference>
<evidence type="ECO:0000256" key="2">
    <source>
        <dbReference type="SAM" id="MobiDB-lite"/>
    </source>
</evidence>
<feature type="transmembrane region" description="Helical" evidence="3">
    <location>
        <begin position="141"/>
        <end position="160"/>
    </location>
</feature>
<reference evidence="5 6" key="1">
    <citation type="submission" date="2016-06" db="EMBL/GenBank/DDBJ databases">
        <title>Evolution of pathogenesis and genome organization in the Tremellales.</title>
        <authorList>
            <person name="Cuomo C."/>
            <person name="Litvintseva A."/>
            <person name="Heitman J."/>
            <person name="Chen Y."/>
            <person name="Sun S."/>
            <person name="Springer D."/>
            <person name="Dromer F."/>
            <person name="Young S."/>
            <person name="Zeng Q."/>
            <person name="Chapman S."/>
            <person name="Gujja S."/>
            <person name="Saif S."/>
            <person name="Birren B."/>
        </authorList>
    </citation>
    <scope>NUCLEOTIDE SEQUENCE [LARGE SCALE GENOMIC DNA]</scope>
    <source>
        <strain evidence="5 6">ATCC 28783</strain>
    </source>
</reference>
<dbReference type="PANTHER" id="PTHR22696:SF1">
    <property type="entry name" value="E3 UBIQUITIN-PROTEIN LIGASE RNF26"/>
    <property type="match status" value="1"/>
</dbReference>
<keyword evidence="1" id="KW-0862">Zinc</keyword>
<dbReference type="GO" id="GO:0006511">
    <property type="term" value="P:ubiquitin-dependent protein catabolic process"/>
    <property type="evidence" value="ECO:0007669"/>
    <property type="project" value="TreeGrafter"/>
</dbReference>
<comment type="caution">
    <text evidence="5">The sequence shown here is derived from an EMBL/GenBank/DDBJ whole genome shotgun (WGS) entry which is preliminary data.</text>
</comment>
<proteinExistence type="predicted"/>
<evidence type="ECO:0000313" key="6">
    <source>
        <dbReference type="Proteomes" id="UP000289152"/>
    </source>
</evidence>